<dbReference type="Gene3D" id="2.60.420.10">
    <property type="entry name" value="Maltose phosphorylase, domain 3"/>
    <property type="match status" value="1"/>
</dbReference>
<dbReference type="PANTHER" id="PTHR11051">
    <property type="entry name" value="GLYCOSYL HYDROLASE-RELATED"/>
    <property type="match status" value="1"/>
</dbReference>
<dbReference type="InterPro" id="IPR008928">
    <property type="entry name" value="6-hairpin_glycosidase_sf"/>
</dbReference>
<evidence type="ECO:0000256" key="1">
    <source>
        <dbReference type="ARBA" id="ARBA00006768"/>
    </source>
</evidence>
<dbReference type="InterPro" id="IPR012341">
    <property type="entry name" value="6hp_glycosidase-like_sf"/>
</dbReference>
<gene>
    <name evidence="7" type="ORF">ACFQ4P_03075</name>
</gene>
<dbReference type="RefSeq" id="WP_203626172.1">
    <property type="nucleotide sequence ID" value="NZ_BOLQ01000002.1"/>
</dbReference>
<keyword evidence="7" id="KW-0378">Hydrolase</keyword>
<dbReference type="PIRSF" id="PIRSF036289">
    <property type="entry name" value="Glycosyl_hydrolase_malt_phosph"/>
    <property type="match status" value="1"/>
</dbReference>
<dbReference type="SUPFAM" id="SSF48208">
    <property type="entry name" value="Six-hairpin glycosidases"/>
    <property type="match status" value="1"/>
</dbReference>
<dbReference type="InterPro" id="IPR005194">
    <property type="entry name" value="Glyco_hydro_65_C"/>
</dbReference>
<dbReference type="InterPro" id="IPR005196">
    <property type="entry name" value="Glyco_hydro_65_N"/>
</dbReference>
<evidence type="ECO:0000313" key="8">
    <source>
        <dbReference type="Proteomes" id="UP001597196"/>
    </source>
</evidence>
<dbReference type="Gene3D" id="1.50.10.10">
    <property type="match status" value="1"/>
</dbReference>
<proteinExistence type="inferred from homology"/>
<reference evidence="8" key="1">
    <citation type="journal article" date="2019" name="Int. J. Syst. Evol. Microbiol.">
        <title>The Global Catalogue of Microorganisms (GCM) 10K type strain sequencing project: providing services to taxonomists for standard genome sequencing and annotation.</title>
        <authorList>
            <consortium name="The Broad Institute Genomics Platform"/>
            <consortium name="The Broad Institute Genome Sequencing Center for Infectious Disease"/>
            <person name="Wu L."/>
            <person name="Ma J."/>
        </authorList>
    </citation>
    <scope>NUCLEOTIDE SEQUENCE [LARGE SCALE GENOMIC DNA]</scope>
    <source>
        <strain evidence="8">CCM 8980</strain>
    </source>
</reference>
<name>A0ABW4CGY4_9LACO</name>
<evidence type="ECO:0000313" key="7">
    <source>
        <dbReference type="EMBL" id="MFD1429234.1"/>
    </source>
</evidence>
<protein>
    <submittedName>
        <fullName evidence="7">Glycoside hydrolase family 65 protein</fullName>
    </submittedName>
</protein>
<feature type="domain" description="Glycoside hydrolase family 65 N-terminal" evidence="6">
    <location>
        <begin position="21"/>
        <end position="241"/>
    </location>
</feature>
<dbReference type="Proteomes" id="UP001597196">
    <property type="component" value="Unassembled WGS sequence"/>
</dbReference>
<dbReference type="SUPFAM" id="SSF74650">
    <property type="entry name" value="Galactose mutarotase-like"/>
    <property type="match status" value="1"/>
</dbReference>
<accession>A0ABW4CGY4</accession>
<evidence type="ECO:0000259" key="6">
    <source>
        <dbReference type="Pfam" id="PF03636"/>
    </source>
</evidence>
<keyword evidence="2" id="KW-0328">Glycosyltransferase</keyword>
<keyword evidence="3" id="KW-0808">Transferase</keyword>
<dbReference type="Gene3D" id="2.70.98.40">
    <property type="entry name" value="Glycoside hydrolase, family 65, N-terminal domain"/>
    <property type="match status" value="1"/>
</dbReference>
<dbReference type="PANTHER" id="PTHR11051:SF8">
    <property type="entry name" value="PROTEIN-GLUCOSYLGALACTOSYLHYDROXYLYSINE GLUCOSIDASE"/>
    <property type="match status" value="1"/>
</dbReference>
<comment type="similarity">
    <text evidence="1">Belongs to the glycosyl hydrolase 65 family.</text>
</comment>
<evidence type="ECO:0000259" key="4">
    <source>
        <dbReference type="Pfam" id="PF03632"/>
    </source>
</evidence>
<feature type="domain" description="Glycoside hydrolase family 65 C-terminal" evidence="5">
    <location>
        <begin position="649"/>
        <end position="708"/>
    </location>
</feature>
<dbReference type="EMBL" id="JBHTOC010000003">
    <property type="protein sequence ID" value="MFD1429234.1"/>
    <property type="molecule type" value="Genomic_DNA"/>
</dbReference>
<organism evidence="7 8">
    <name type="scientific">Lacticaseibacillus mingshuiensis</name>
    <dbReference type="NCBI Taxonomy" id="2799574"/>
    <lineage>
        <taxon>Bacteria</taxon>
        <taxon>Bacillati</taxon>
        <taxon>Bacillota</taxon>
        <taxon>Bacilli</taxon>
        <taxon>Lactobacillales</taxon>
        <taxon>Lactobacillaceae</taxon>
        <taxon>Lacticaseibacillus</taxon>
    </lineage>
</organism>
<feature type="domain" description="Glycoside hydrolase family 65 central catalytic" evidence="4">
    <location>
        <begin position="285"/>
        <end position="640"/>
    </location>
</feature>
<dbReference type="Pfam" id="PF03632">
    <property type="entry name" value="Glyco_hydro_65m"/>
    <property type="match status" value="1"/>
</dbReference>
<sequence>MSPAYQIALEDLANREPDTVATIFSQGNGTFGVRATDPLLAVDGTVVNGFFETSPIIYGEAAHGYAKEHQTIVPLPSLRHLTIIDQAGHPAATHALKDVRLDMQTGALTMTTEIVFPDDDRPLELTTTSLIGQADQDLTAYLLGYTLTTTAYEGVITFTKGPLVFQEKESDIERDPRVVVRPLQLKHAIIDSSATAVVQRIQTTESQLTRFIKTSNVAGLTQTVKVAPAQPAHFEAYVQVAQQDSFALDLDAAVAQRTKAFWHQFWASAAIDITGDDKMAQGLHFNVFQLAQSANRTGEYSIAAKGVSGPGYEGHFFWDTEMYMLPFFTYTHPEIARKLLEFRYRQLPLARKRARDMGVAQGGLFPWRSINGAEASAFFPAGTAQYHIDADIAYAVAQYFEVTQDKDFMEKFGLPILWETAQFWRYFGAWSERDGRRVFMFHDVTGPDEYTALVDNNTYTNRMAKANIEDFLSAYAQLAASSSLDIEEADLQALKDIAAGIYLPEPGDNGVTAQDDTFLSKPIWPFATTPADHYPLLLHYHPLTIYRYQVSKQPDELMLDMLFPDDKAVSQKKIDYAYYERLATHDSSLSRSAYAVLAANLGDTEKAYHYFMDSALLDLTDLQGNTKDGLHMANLGGSWMSAAYGFAGLKVVEGQLSISNRLPAQWQTLALNLLFRGRQLHIVLTHDNTVVTLLAGEPLTLAVDDQEQEISRK</sequence>
<dbReference type="InterPro" id="IPR005195">
    <property type="entry name" value="Glyco_hydro_65_M"/>
</dbReference>
<dbReference type="Pfam" id="PF03636">
    <property type="entry name" value="Glyco_hydro_65N"/>
    <property type="match status" value="1"/>
</dbReference>
<comment type="caution">
    <text evidence="7">The sequence shown here is derived from an EMBL/GenBank/DDBJ whole genome shotgun (WGS) entry which is preliminary data.</text>
</comment>
<dbReference type="InterPro" id="IPR037018">
    <property type="entry name" value="GH65_N"/>
</dbReference>
<dbReference type="Pfam" id="PF03633">
    <property type="entry name" value="Glyco_hydro_65C"/>
    <property type="match status" value="1"/>
</dbReference>
<evidence type="ECO:0000256" key="2">
    <source>
        <dbReference type="ARBA" id="ARBA00022676"/>
    </source>
</evidence>
<dbReference type="InterPro" id="IPR017045">
    <property type="entry name" value="Malt_Pase/Glycosyl_Hdrlase"/>
</dbReference>
<dbReference type="InterPro" id="IPR011013">
    <property type="entry name" value="Gal_mutarotase_sf_dom"/>
</dbReference>
<keyword evidence="8" id="KW-1185">Reference proteome</keyword>
<dbReference type="GO" id="GO:0016787">
    <property type="term" value="F:hydrolase activity"/>
    <property type="evidence" value="ECO:0007669"/>
    <property type="project" value="UniProtKB-KW"/>
</dbReference>
<evidence type="ECO:0000256" key="3">
    <source>
        <dbReference type="ARBA" id="ARBA00022679"/>
    </source>
</evidence>
<evidence type="ECO:0000259" key="5">
    <source>
        <dbReference type="Pfam" id="PF03633"/>
    </source>
</evidence>